<protein>
    <submittedName>
        <fullName evidence="1">Uncharacterized protein</fullName>
    </submittedName>
</protein>
<accession>A0A1C3CU02</accession>
<evidence type="ECO:0000313" key="1">
    <source>
        <dbReference type="EMBL" id="ODA12228.1"/>
    </source>
</evidence>
<dbReference type="RefSeq" id="WP_068889339.1">
    <property type="nucleotide sequence ID" value="NZ_CBCRUU010000008.1"/>
</dbReference>
<proteinExistence type="predicted"/>
<name>A0A1C3CU02_9GAMM</name>
<dbReference type="STRING" id="1891224.BBP83_12200"/>
<reference evidence="1 2" key="1">
    <citation type="submission" date="2016-07" db="EMBL/GenBank/DDBJ databases">
        <title>Acinetobacter sp. ANC 4603.</title>
        <authorList>
            <person name="Radolfova-Krizova L."/>
            <person name="Nemec A."/>
        </authorList>
    </citation>
    <scope>NUCLEOTIDE SEQUENCE [LARGE SCALE GENOMIC DNA]</scope>
    <source>
        <strain evidence="1 2">ANC 4603</strain>
    </source>
</reference>
<evidence type="ECO:0000313" key="2">
    <source>
        <dbReference type="Proteomes" id="UP000186553"/>
    </source>
</evidence>
<dbReference type="Proteomes" id="UP000186553">
    <property type="component" value="Unassembled WGS sequence"/>
</dbReference>
<keyword evidence="2" id="KW-1185">Reference proteome</keyword>
<dbReference type="AlphaFoldDB" id="A0A1C3CU02"/>
<dbReference type="EMBL" id="MBDL01000012">
    <property type="protein sequence ID" value="ODA12228.1"/>
    <property type="molecule type" value="Genomic_DNA"/>
</dbReference>
<sequence length="72" mass="8096">MDILHSITKTISALPAGEKWEITAQNLWLSRADFQSISVYLCRESEKGHFSITHTADLSIPIGNTSLWVTKH</sequence>
<organism evidence="1 2">
    <name type="scientific">Acinetobacter celticus</name>
    <dbReference type="NCBI Taxonomy" id="1891224"/>
    <lineage>
        <taxon>Bacteria</taxon>
        <taxon>Pseudomonadati</taxon>
        <taxon>Pseudomonadota</taxon>
        <taxon>Gammaproteobacteria</taxon>
        <taxon>Moraxellales</taxon>
        <taxon>Moraxellaceae</taxon>
        <taxon>Acinetobacter</taxon>
    </lineage>
</organism>
<gene>
    <name evidence="1" type="ORF">BBP83_12200</name>
</gene>
<dbReference type="OrthoDB" id="6712057at2"/>
<comment type="caution">
    <text evidence="1">The sequence shown here is derived from an EMBL/GenBank/DDBJ whole genome shotgun (WGS) entry which is preliminary data.</text>
</comment>